<keyword evidence="1" id="KW-0472">Membrane</keyword>
<comment type="caution">
    <text evidence="2">The sequence shown here is derived from an EMBL/GenBank/DDBJ whole genome shotgun (WGS) entry which is preliminary data.</text>
</comment>
<organism evidence="2 3">
    <name type="scientific">Ruminococcus bicirculans</name>
    <name type="common">ex Wegman et al. 2014</name>
    <dbReference type="NCBI Taxonomy" id="1160721"/>
    <lineage>
        <taxon>Bacteria</taxon>
        <taxon>Bacillati</taxon>
        <taxon>Bacillota</taxon>
        <taxon>Clostridia</taxon>
        <taxon>Eubacteriales</taxon>
        <taxon>Oscillospiraceae</taxon>
        <taxon>Ruminococcus</taxon>
    </lineage>
</organism>
<keyword evidence="1" id="KW-0812">Transmembrane</keyword>
<evidence type="ECO:0000313" key="2">
    <source>
        <dbReference type="EMBL" id="MDB8741658.1"/>
    </source>
</evidence>
<feature type="transmembrane region" description="Helical" evidence="1">
    <location>
        <begin position="278"/>
        <end position="297"/>
    </location>
</feature>
<evidence type="ECO:0000313" key="3">
    <source>
        <dbReference type="Proteomes" id="UP001211421"/>
    </source>
</evidence>
<dbReference type="RefSeq" id="WP_195551374.1">
    <property type="nucleotide sequence ID" value="NZ_JADMNX010000003.1"/>
</dbReference>
<dbReference type="InterPro" id="IPR049458">
    <property type="entry name" value="EpsG-like"/>
</dbReference>
<proteinExistence type="predicted"/>
<name>A0AAW6DXG4_9FIRM</name>
<reference evidence="2" key="1">
    <citation type="submission" date="2023-01" db="EMBL/GenBank/DDBJ databases">
        <title>Human gut microbiome strain richness.</title>
        <authorList>
            <person name="Chen-Liaw A."/>
        </authorList>
    </citation>
    <scope>NUCLEOTIDE SEQUENCE</scope>
    <source>
        <strain evidence="2">D59st1_B8_D59t2_181005</strain>
    </source>
</reference>
<feature type="transmembrane region" description="Helical" evidence="1">
    <location>
        <begin position="143"/>
        <end position="165"/>
    </location>
</feature>
<feature type="transmembrane region" description="Helical" evidence="1">
    <location>
        <begin position="171"/>
        <end position="195"/>
    </location>
</feature>
<dbReference type="EMBL" id="JAQMLS010000003">
    <property type="protein sequence ID" value="MDB8741658.1"/>
    <property type="molecule type" value="Genomic_DNA"/>
</dbReference>
<dbReference type="AlphaFoldDB" id="A0AAW6DXG4"/>
<sequence length="369" mass="42517">MIPYFLLLLIPLSLQEWLKSSNKTLCIRKNRCLTGENIALPAFLFLFSAMLILRDKSLGRDLTNYNYIFNIWGNATLSSVFSQYSECLFKFYCWFIYNYISSNYQVFISLTALITVVPIAFVYNQDKTHGYVKASIFVNMSTFIMLFSGIRQGLAISVGALAYYFVSKSKFFRYAICVIIASLLHHTGFMTLFFLPLCKIKFKKKDLIWIIASFSVVFVFRKNIFNVLVNILGSSDERYSATAESTGAFGSLILFSLFTVLCFVIVDESRADDETLMLRNILVFATIFQTFASVNTLAMRMNYYFIILIPITIGKCLNCMEREKEEIARLSETIMSIFFTALFMYSIYESYITGISTLDTVPYITFWKE</sequence>
<feature type="transmembrane region" description="Helical" evidence="1">
    <location>
        <begin position="327"/>
        <end position="348"/>
    </location>
</feature>
<keyword evidence="1" id="KW-1133">Transmembrane helix</keyword>
<gene>
    <name evidence="2" type="ORF">PNV70_06210</name>
</gene>
<feature type="transmembrane region" description="Helical" evidence="1">
    <location>
        <begin position="248"/>
        <end position="266"/>
    </location>
</feature>
<dbReference type="Pfam" id="PF14897">
    <property type="entry name" value="EpsG"/>
    <property type="match status" value="1"/>
</dbReference>
<feature type="transmembrane region" description="Helical" evidence="1">
    <location>
        <begin position="303"/>
        <end position="320"/>
    </location>
</feature>
<feature type="transmembrane region" description="Helical" evidence="1">
    <location>
        <begin position="38"/>
        <end position="53"/>
    </location>
</feature>
<dbReference type="Proteomes" id="UP001211421">
    <property type="component" value="Unassembled WGS sequence"/>
</dbReference>
<protein>
    <submittedName>
        <fullName evidence="2">EpsG family protein</fullName>
    </submittedName>
</protein>
<feature type="transmembrane region" description="Helical" evidence="1">
    <location>
        <begin position="104"/>
        <end position="123"/>
    </location>
</feature>
<accession>A0AAW6DXG4</accession>
<feature type="transmembrane region" description="Helical" evidence="1">
    <location>
        <begin position="207"/>
        <end position="228"/>
    </location>
</feature>
<evidence type="ECO:0000256" key="1">
    <source>
        <dbReference type="SAM" id="Phobius"/>
    </source>
</evidence>